<dbReference type="AlphaFoldDB" id="A0A0F9N2E1"/>
<name>A0A0F9N2E1_9ZZZZ</name>
<reference evidence="2" key="1">
    <citation type="journal article" date="2015" name="Nature">
        <title>Complex archaea that bridge the gap between prokaryotes and eukaryotes.</title>
        <authorList>
            <person name="Spang A."/>
            <person name="Saw J.H."/>
            <person name="Jorgensen S.L."/>
            <person name="Zaremba-Niedzwiedzka K."/>
            <person name="Martijn J."/>
            <person name="Lind A.E."/>
            <person name="van Eijk R."/>
            <person name="Schleper C."/>
            <person name="Guy L."/>
            <person name="Ettema T.J."/>
        </authorList>
    </citation>
    <scope>NUCLEOTIDE SEQUENCE</scope>
</reference>
<organism evidence="2">
    <name type="scientific">marine sediment metagenome</name>
    <dbReference type="NCBI Taxonomy" id="412755"/>
    <lineage>
        <taxon>unclassified sequences</taxon>
        <taxon>metagenomes</taxon>
        <taxon>ecological metagenomes</taxon>
    </lineage>
</organism>
<comment type="caution">
    <text evidence="2">The sequence shown here is derived from an EMBL/GenBank/DDBJ whole genome shotgun (WGS) entry which is preliminary data.</text>
</comment>
<sequence>MAGIKDIKNELSELRITIEKLTKELQNTNVTIRESLNLTAQTIKEMSKTLGNSMKSMSDMTIEMNLRDTILKNLGIDGIVPGFLKKKK</sequence>
<dbReference type="EMBL" id="LAZR01007788">
    <property type="protein sequence ID" value="KKM82945.1"/>
    <property type="molecule type" value="Genomic_DNA"/>
</dbReference>
<protein>
    <submittedName>
        <fullName evidence="2">Uncharacterized protein</fullName>
    </submittedName>
</protein>
<feature type="coiled-coil region" evidence="1">
    <location>
        <begin position="4"/>
        <end position="38"/>
    </location>
</feature>
<keyword evidence="1" id="KW-0175">Coiled coil</keyword>
<accession>A0A0F9N2E1</accession>
<evidence type="ECO:0000256" key="1">
    <source>
        <dbReference type="SAM" id="Coils"/>
    </source>
</evidence>
<evidence type="ECO:0000313" key="2">
    <source>
        <dbReference type="EMBL" id="KKM82945.1"/>
    </source>
</evidence>
<proteinExistence type="predicted"/>
<gene>
    <name evidence="2" type="ORF">LCGC14_1314380</name>
</gene>